<accession>A0AAV2CIP5</accession>
<dbReference type="Proteomes" id="UP001497516">
    <property type="component" value="Chromosome 1"/>
</dbReference>
<dbReference type="AlphaFoldDB" id="A0AAV2CIP5"/>
<evidence type="ECO:0000313" key="3">
    <source>
        <dbReference type="Proteomes" id="UP001497516"/>
    </source>
</evidence>
<protein>
    <submittedName>
        <fullName evidence="2">Uncharacterized protein</fullName>
    </submittedName>
</protein>
<feature type="region of interest" description="Disordered" evidence="1">
    <location>
        <begin position="1"/>
        <end position="68"/>
    </location>
</feature>
<feature type="compositionally biased region" description="Basic and acidic residues" evidence="1">
    <location>
        <begin position="1"/>
        <end position="21"/>
    </location>
</feature>
<evidence type="ECO:0000313" key="2">
    <source>
        <dbReference type="EMBL" id="CAL1355821.1"/>
    </source>
</evidence>
<gene>
    <name evidence="2" type="ORF">LTRI10_LOCUS3555</name>
</gene>
<keyword evidence="3" id="KW-1185">Reference proteome</keyword>
<evidence type="ECO:0000256" key="1">
    <source>
        <dbReference type="SAM" id="MobiDB-lite"/>
    </source>
</evidence>
<proteinExistence type="predicted"/>
<organism evidence="2 3">
    <name type="scientific">Linum trigynum</name>
    <dbReference type="NCBI Taxonomy" id="586398"/>
    <lineage>
        <taxon>Eukaryota</taxon>
        <taxon>Viridiplantae</taxon>
        <taxon>Streptophyta</taxon>
        <taxon>Embryophyta</taxon>
        <taxon>Tracheophyta</taxon>
        <taxon>Spermatophyta</taxon>
        <taxon>Magnoliopsida</taxon>
        <taxon>eudicotyledons</taxon>
        <taxon>Gunneridae</taxon>
        <taxon>Pentapetalae</taxon>
        <taxon>rosids</taxon>
        <taxon>fabids</taxon>
        <taxon>Malpighiales</taxon>
        <taxon>Linaceae</taxon>
        <taxon>Linum</taxon>
    </lineage>
</organism>
<dbReference type="EMBL" id="OZ034813">
    <property type="protein sequence ID" value="CAL1355821.1"/>
    <property type="molecule type" value="Genomic_DNA"/>
</dbReference>
<reference evidence="2 3" key="1">
    <citation type="submission" date="2024-04" db="EMBL/GenBank/DDBJ databases">
        <authorList>
            <person name="Fracassetti M."/>
        </authorList>
    </citation>
    <scope>NUCLEOTIDE SEQUENCE [LARGE SCALE GENOMIC DNA]</scope>
</reference>
<name>A0AAV2CIP5_9ROSI</name>
<sequence>MGGDDRAEELLLEEGTGRETGDGELGAATLTGDGDDADGKPGREVLTAAGSGAAHLPPFMKSRRRKLN</sequence>